<organism evidence="1 2">
    <name type="scientific">Candidatus Neomicrothrix subdominans</name>
    <dbReference type="NCBI Taxonomy" id="2954438"/>
    <lineage>
        <taxon>Bacteria</taxon>
        <taxon>Bacillati</taxon>
        <taxon>Actinomycetota</taxon>
        <taxon>Acidimicrobiia</taxon>
        <taxon>Acidimicrobiales</taxon>
        <taxon>Microthrixaceae</taxon>
        <taxon>Candidatus Neomicrothrix</taxon>
    </lineage>
</organism>
<sequence length="202" mass="22946">MANVPQSSSSHPATWKFGYPIYHAETRDQVRAWLEENHAAEKGVWLCSWRTPTAGPRCPSPEINEEAICFGWIDSTVNTLDDDRGLKLLTPRRAKSSWTRLNRRRVAEMEAAGLMTEAGRRAVRVARDNGWWTIYDQVEDLIEPDQLREALDANPCARLAWDGFPPSARKMMLWSVVSAAQDSTRRRRIATIVAKAELGQRV</sequence>
<evidence type="ECO:0000313" key="2">
    <source>
        <dbReference type="Proteomes" id="UP000727993"/>
    </source>
</evidence>
<dbReference type="AlphaFoldDB" id="A0A936N9C5"/>
<comment type="caution">
    <text evidence="1">The sequence shown here is derived from an EMBL/GenBank/DDBJ whole genome shotgun (WGS) entry which is preliminary data.</text>
</comment>
<dbReference type="EMBL" id="JADJZA010000001">
    <property type="protein sequence ID" value="MBK9296045.1"/>
    <property type="molecule type" value="Genomic_DNA"/>
</dbReference>
<gene>
    <name evidence="1" type="ORF">IPN02_04050</name>
</gene>
<reference evidence="1 2" key="1">
    <citation type="submission" date="2020-10" db="EMBL/GenBank/DDBJ databases">
        <title>Connecting structure to function with the recovery of over 1000 high-quality activated sludge metagenome-assembled genomes encoding full-length rRNA genes using long-read sequencing.</title>
        <authorList>
            <person name="Singleton C.M."/>
            <person name="Petriglieri F."/>
            <person name="Kristensen J.M."/>
            <person name="Kirkegaard R.H."/>
            <person name="Michaelsen T.Y."/>
            <person name="Andersen M.H."/>
            <person name="Karst S.M."/>
            <person name="Dueholm M.S."/>
            <person name="Nielsen P.H."/>
            <person name="Albertsen M."/>
        </authorList>
    </citation>
    <scope>NUCLEOTIDE SEQUENCE [LARGE SCALE GENOMIC DNA]</scope>
    <source>
        <strain evidence="1">Lyne_18-Q3-R50-59_MAXAC.006</strain>
    </source>
</reference>
<dbReference type="Pfam" id="PF13376">
    <property type="entry name" value="OmdA"/>
    <property type="match status" value="1"/>
</dbReference>
<name>A0A936N9C5_9ACTN</name>
<evidence type="ECO:0000313" key="1">
    <source>
        <dbReference type="EMBL" id="MBK9296045.1"/>
    </source>
</evidence>
<proteinExistence type="predicted"/>
<accession>A0A936N9C5</accession>
<dbReference type="Proteomes" id="UP000727993">
    <property type="component" value="Unassembled WGS sequence"/>
</dbReference>
<protein>
    <submittedName>
        <fullName evidence="1">YdeI/OmpD-associated family protein</fullName>
    </submittedName>
</protein>